<proteinExistence type="predicted"/>
<dbReference type="AlphaFoldDB" id="A0A4V3I9L2"/>
<keyword evidence="2" id="KW-1185">Reference proteome</keyword>
<name>A0A4V3I9L2_9MICO</name>
<comment type="caution">
    <text evidence="1">The sequence shown here is derived from an EMBL/GenBank/DDBJ whole genome shotgun (WGS) entry which is preliminary data.</text>
</comment>
<sequence length="75" mass="8457">MSPAIVSAEDRELCRIKFGNYSPQGLRKLAEDMPDLSPRRLKWLERVAGELDARGIEMLNDASDAVLDEIMLEPI</sequence>
<evidence type="ECO:0000313" key="1">
    <source>
        <dbReference type="EMBL" id="TFB79888.1"/>
    </source>
</evidence>
<accession>A0A4V3I9L2</accession>
<protein>
    <submittedName>
        <fullName evidence="1">Uncharacterized protein</fullName>
    </submittedName>
</protein>
<reference evidence="1 2" key="1">
    <citation type="submission" date="2019-03" db="EMBL/GenBank/DDBJ databases">
        <title>Genomics of glacier-inhabiting Cryobacterium strains.</title>
        <authorList>
            <person name="Liu Q."/>
            <person name="Xin Y.-H."/>
        </authorList>
    </citation>
    <scope>NUCLEOTIDE SEQUENCE [LARGE SCALE GENOMIC DNA]</scope>
    <source>
        <strain evidence="1 2">CGMCC 1.10440</strain>
    </source>
</reference>
<gene>
    <name evidence="1" type="ORF">E3N84_07425</name>
</gene>
<organism evidence="1 2">
    <name type="scientific">Terrimesophilobacter mesophilus</name>
    <dbReference type="NCBI Taxonomy" id="433647"/>
    <lineage>
        <taxon>Bacteria</taxon>
        <taxon>Bacillati</taxon>
        <taxon>Actinomycetota</taxon>
        <taxon>Actinomycetes</taxon>
        <taxon>Micrococcales</taxon>
        <taxon>Microbacteriaceae</taxon>
        <taxon>Terrimesophilobacter</taxon>
    </lineage>
</organism>
<dbReference type="RefSeq" id="WP_104095756.1">
    <property type="nucleotide sequence ID" value="NZ_JACHBP010000001.1"/>
</dbReference>
<dbReference type="Proteomes" id="UP000298488">
    <property type="component" value="Unassembled WGS sequence"/>
</dbReference>
<evidence type="ECO:0000313" key="2">
    <source>
        <dbReference type="Proteomes" id="UP000298488"/>
    </source>
</evidence>
<dbReference type="EMBL" id="SOFI01000003">
    <property type="protein sequence ID" value="TFB79888.1"/>
    <property type="molecule type" value="Genomic_DNA"/>
</dbReference>